<dbReference type="GO" id="GO:0005096">
    <property type="term" value="F:GTPase activator activity"/>
    <property type="evidence" value="ECO:0007669"/>
    <property type="project" value="TreeGrafter"/>
</dbReference>
<evidence type="ECO:0000313" key="1">
    <source>
        <dbReference type="EnsemblMetazoa" id="AALB002673-PA"/>
    </source>
</evidence>
<dbReference type="VEuPathDB" id="VectorBase:AALB20_035105"/>
<reference evidence="1" key="2">
    <citation type="submission" date="2022-08" db="UniProtKB">
        <authorList>
            <consortium name="EnsemblMetazoa"/>
        </authorList>
    </citation>
    <scope>IDENTIFICATION</scope>
    <source>
        <strain evidence="1">STECLA/ALBI9_A</strain>
    </source>
</reference>
<dbReference type="FunFam" id="3.40.630.30:FF:000234">
    <property type="entry name" value="GH28833p"/>
    <property type="match status" value="1"/>
</dbReference>
<dbReference type="CDD" id="cd04301">
    <property type="entry name" value="NAT_SF"/>
    <property type="match status" value="1"/>
</dbReference>
<evidence type="ECO:0000313" key="2">
    <source>
        <dbReference type="Proteomes" id="UP000069272"/>
    </source>
</evidence>
<dbReference type="VEuPathDB" id="VectorBase:AALB20_029949"/>
<keyword evidence="2" id="KW-1185">Reference proteome</keyword>
<dbReference type="PROSITE" id="PS51335">
    <property type="entry name" value="ELMO"/>
    <property type="match status" value="1"/>
</dbReference>
<dbReference type="InterPro" id="IPR016181">
    <property type="entry name" value="Acyl_CoA_acyltransferase"/>
</dbReference>
<dbReference type="STRING" id="7167.A0A182F849"/>
<dbReference type="PANTHER" id="PTHR12771">
    <property type="entry name" value="ENGULFMENT AND CELL MOTILITY"/>
    <property type="match status" value="1"/>
</dbReference>
<protein>
    <submittedName>
        <fullName evidence="1">ELMO domain-containing protein</fullName>
    </submittedName>
</protein>
<sequence>MGIPGDVEILRYEDRYREQALEVMRKSFFLHEMVCIGAEVNRSPQAQRDLEQLCLDAANGGVSLIARHQPTGRIVGVSFNVLQTSSGPDDCIYFEQFRDTKCTTDNSRSLMQYMITMDAKVNLFERFNVTCLLEIMFLATLPDFDRRGIGSRLVAESVRLAQQLRSGEAVETGESNSSAANTAKKPQLVSAQFTSRFSQRVGEKNGFTVVNQVPHSEFVFKGKTYAERIGPDNPFSTLVTCVVCETMLLTAVNEPRMIFRVFSFFYFLSRPLLKWFLHRFTNLCELQRICYGCPPGATRTKKVQLSLELSKKLSIKKLLHILNELVGNDVDEAFLRREIQTRAVGTVLQVKKINPKVHCDFPRSFGACAERIWGYKRLYFMVERLRATPYDSEDPEHEVKLLALWRLLVGDEMKLTGRITDQWQHIGFQGDDPMTDFRGMGLLGLDNLLYLAQNYNGTARHLLSHSHHPTHGYFFAIVGINLTSMAYHLLKSGFARTHFYNHPQQHLTVDTFHQFYCYLFYEFDRYWVECKPKSIMDFNCIQRRFEENILKLLAHDGCYFKMNLSVEDI</sequence>
<dbReference type="Gene3D" id="3.40.630.30">
    <property type="match status" value="1"/>
</dbReference>
<dbReference type="Proteomes" id="UP000069272">
    <property type="component" value="Chromosome 2R"/>
</dbReference>
<accession>A0A182F849</accession>
<dbReference type="VEuPathDB" id="VectorBase:AALB017362"/>
<dbReference type="SUPFAM" id="SSF55729">
    <property type="entry name" value="Acyl-CoA N-acyltransferases (Nat)"/>
    <property type="match status" value="1"/>
</dbReference>
<dbReference type="PANTHER" id="PTHR12771:SF51">
    <property type="entry name" value="LD01482P"/>
    <property type="match status" value="1"/>
</dbReference>
<dbReference type="InterPro" id="IPR006816">
    <property type="entry name" value="ELMO_dom"/>
</dbReference>
<organism evidence="1 2">
    <name type="scientific">Anopheles albimanus</name>
    <name type="common">New world malaria mosquito</name>
    <dbReference type="NCBI Taxonomy" id="7167"/>
    <lineage>
        <taxon>Eukaryota</taxon>
        <taxon>Metazoa</taxon>
        <taxon>Ecdysozoa</taxon>
        <taxon>Arthropoda</taxon>
        <taxon>Hexapoda</taxon>
        <taxon>Insecta</taxon>
        <taxon>Pterygota</taxon>
        <taxon>Neoptera</taxon>
        <taxon>Endopterygota</taxon>
        <taxon>Diptera</taxon>
        <taxon>Nematocera</taxon>
        <taxon>Culicoidea</taxon>
        <taxon>Culicidae</taxon>
        <taxon>Anophelinae</taxon>
        <taxon>Anopheles</taxon>
    </lineage>
</organism>
<dbReference type="AlphaFoldDB" id="A0A182F849"/>
<dbReference type="EnsemblMetazoa" id="AALB002673-RA">
    <property type="protein sequence ID" value="AALB002673-PA"/>
    <property type="gene ID" value="AALB002673"/>
</dbReference>
<proteinExistence type="predicted"/>
<name>A0A182F849_ANOAL</name>
<dbReference type="Pfam" id="PF04727">
    <property type="entry name" value="ELMO_CED12"/>
    <property type="match status" value="1"/>
</dbReference>
<reference evidence="1 2" key="1">
    <citation type="journal article" date="2017" name="G3 (Bethesda)">
        <title>The Physical Genome Mapping of Anopheles albimanus Corrected Scaffold Misassemblies and Identified Interarm Rearrangements in Genus Anopheles.</title>
        <authorList>
            <person name="Artemov G.N."/>
            <person name="Peery A.N."/>
            <person name="Jiang X."/>
            <person name="Tu Z."/>
            <person name="Stegniy V.N."/>
            <person name="Sharakhova M.V."/>
            <person name="Sharakhov I.V."/>
        </authorList>
    </citation>
    <scope>NUCLEOTIDE SEQUENCE [LARGE SCALE GENOMIC DNA]</scope>
    <source>
        <strain evidence="1 2">ALBI9_A</strain>
    </source>
</reference>
<dbReference type="VEuPathDB" id="VectorBase:AALB017363"/>
<dbReference type="InterPro" id="IPR050868">
    <property type="entry name" value="ELMO_domain-containing"/>
</dbReference>